<comment type="caution">
    <text evidence="3">The sequence shown here is derived from an EMBL/GenBank/DDBJ whole genome shotgun (WGS) entry which is preliminary data.</text>
</comment>
<protein>
    <submittedName>
        <fullName evidence="3">Uncharacterized protein</fullName>
    </submittedName>
</protein>
<sequence>MSDPQPASHRADQPAEEPEVVAPWGDGFGDFMRWRSRALLTWSAWRIWLFAGIGLVGLVTGVLDHDNEGLATGAEVTGVVLGLFFVPPLVADALKRFKGRIEP</sequence>
<organism evidence="3 4">
    <name type="scientific">Nocardioides marmorisolisilvae</name>
    <dbReference type="NCBI Taxonomy" id="1542737"/>
    <lineage>
        <taxon>Bacteria</taxon>
        <taxon>Bacillati</taxon>
        <taxon>Actinomycetota</taxon>
        <taxon>Actinomycetes</taxon>
        <taxon>Propionibacteriales</taxon>
        <taxon>Nocardioidaceae</taxon>
        <taxon>Nocardioides</taxon>
    </lineage>
</organism>
<dbReference type="AlphaFoldDB" id="A0A3N0DTG5"/>
<evidence type="ECO:0000313" key="4">
    <source>
        <dbReference type="Proteomes" id="UP000277094"/>
    </source>
</evidence>
<feature type="transmembrane region" description="Helical" evidence="2">
    <location>
        <begin position="39"/>
        <end position="63"/>
    </location>
</feature>
<keyword evidence="2" id="KW-1133">Transmembrane helix</keyword>
<keyword evidence="4" id="KW-1185">Reference proteome</keyword>
<dbReference type="RefSeq" id="WP_123233421.1">
    <property type="nucleotide sequence ID" value="NZ_RJSG01000002.1"/>
</dbReference>
<dbReference type="EMBL" id="RJSG01000002">
    <property type="protein sequence ID" value="RNL78919.1"/>
    <property type="molecule type" value="Genomic_DNA"/>
</dbReference>
<accession>A0A3N0DTG5</accession>
<name>A0A3N0DTG5_9ACTN</name>
<evidence type="ECO:0000256" key="2">
    <source>
        <dbReference type="SAM" id="Phobius"/>
    </source>
</evidence>
<keyword evidence="2" id="KW-0812">Transmembrane</keyword>
<gene>
    <name evidence="3" type="ORF">EFL95_07660</name>
</gene>
<evidence type="ECO:0000256" key="1">
    <source>
        <dbReference type="SAM" id="MobiDB-lite"/>
    </source>
</evidence>
<proteinExistence type="predicted"/>
<dbReference type="Proteomes" id="UP000277094">
    <property type="component" value="Unassembled WGS sequence"/>
</dbReference>
<feature type="region of interest" description="Disordered" evidence="1">
    <location>
        <begin position="1"/>
        <end position="22"/>
    </location>
</feature>
<reference evidence="3 4" key="1">
    <citation type="submission" date="2018-11" db="EMBL/GenBank/DDBJ databases">
        <authorList>
            <person name="Li F."/>
        </authorList>
    </citation>
    <scope>NUCLEOTIDE SEQUENCE [LARGE SCALE GENOMIC DNA]</scope>
    <source>
        <strain evidence="3 4">KIS18-7</strain>
    </source>
</reference>
<feature type="transmembrane region" description="Helical" evidence="2">
    <location>
        <begin position="69"/>
        <end position="91"/>
    </location>
</feature>
<keyword evidence="2" id="KW-0472">Membrane</keyword>
<evidence type="ECO:0000313" key="3">
    <source>
        <dbReference type="EMBL" id="RNL78919.1"/>
    </source>
</evidence>